<protein>
    <submittedName>
        <fullName evidence="1">Uncharacterized protein</fullName>
    </submittedName>
</protein>
<evidence type="ECO:0000313" key="1">
    <source>
        <dbReference type="EMBL" id="CAK0879761.1"/>
    </source>
</evidence>
<evidence type="ECO:0000313" key="2">
    <source>
        <dbReference type="Proteomes" id="UP001189429"/>
    </source>
</evidence>
<proteinExistence type="predicted"/>
<comment type="caution">
    <text evidence="1">The sequence shown here is derived from an EMBL/GenBank/DDBJ whole genome shotgun (WGS) entry which is preliminary data.</text>
</comment>
<dbReference type="EMBL" id="CAUYUJ010017998">
    <property type="protein sequence ID" value="CAK0879761.1"/>
    <property type="molecule type" value="Genomic_DNA"/>
</dbReference>
<accession>A0ABN9W196</accession>
<name>A0ABN9W196_9DINO</name>
<organism evidence="1 2">
    <name type="scientific">Prorocentrum cordatum</name>
    <dbReference type="NCBI Taxonomy" id="2364126"/>
    <lineage>
        <taxon>Eukaryota</taxon>
        <taxon>Sar</taxon>
        <taxon>Alveolata</taxon>
        <taxon>Dinophyceae</taxon>
        <taxon>Prorocentrales</taxon>
        <taxon>Prorocentraceae</taxon>
        <taxon>Prorocentrum</taxon>
    </lineage>
</organism>
<keyword evidence="2" id="KW-1185">Reference proteome</keyword>
<sequence length="217" mass="23204">MPVKPRKQVGGFSLESKPLVKPGSPYHTALPFRTVLILALPMGRVELPYGRRLIGRLPSKLCHYGLATPLDLSWTLAGLSTLCPKLLAEAVSEKLARQSRAAGSRSSSGLPSVALDARRCLDAALLGDLGPVIAGRGHAALERCLPFLLVNVAPFSWAVGSDWERLGERLQGLVGEVRIGVGLQAQRPICLPEGAFEVSENRAFGANPKSVQLLDEV</sequence>
<gene>
    <name evidence="1" type="ORF">PCOR1329_LOCUS63094</name>
</gene>
<reference evidence="1" key="1">
    <citation type="submission" date="2023-10" db="EMBL/GenBank/DDBJ databases">
        <authorList>
            <person name="Chen Y."/>
            <person name="Shah S."/>
            <person name="Dougan E. K."/>
            <person name="Thang M."/>
            <person name="Chan C."/>
        </authorList>
    </citation>
    <scope>NUCLEOTIDE SEQUENCE [LARGE SCALE GENOMIC DNA]</scope>
</reference>
<dbReference type="Proteomes" id="UP001189429">
    <property type="component" value="Unassembled WGS sequence"/>
</dbReference>